<dbReference type="Gene3D" id="1.20.1070.10">
    <property type="entry name" value="Rhodopsin 7-helix transmembrane proteins"/>
    <property type="match status" value="1"/>
</dbReference>
<dbReference type="OrthoDB" id="9935079at2759"/>
<evidence type="ECO:0000256" key="1">
    <source>
        <dbReference type="ARBA" id="ARBA00004651"/>
    </source>
</evidence>
<feature type="transmembrane region" description="Helical" evidence="12">
    <location>
        <begin position="243"/>
        <end position="263"/>
    </location>
</feature>
<feature type="transmembrane region" description="Helical" evidence="12">
    <location>
        <begin position="199"/>
        <end position="223"/>
    </location>
</feature>
<dbReference type="GO" id="GO:0005886">
    <property type="term" value="C:plasma membrane"/>
    <property type="evidence" value="ECO:0007669"/>
    <property type="project" value="UniProtKB-SubCell"/>
</dbReference>
<comment type="subcellular location">
    <subcellularLocation>
        <location evidence="1">Cell membrane</location>
        <topology evidence="1">Multi-pass membrane protein</topology>
    </subcellularLocation>
</comment>
<dbReference type="Proteomes" id="UP000233556">
    <property type="component" value="Unassembled WGS sequence"/>
</dbReference>
<dbReference type="EMBL" id="KZ507034">
    <property type="protein sequence ID" value="PKU37677.1"/>
    <property type="molecule type" value="Genomic_DNA"/>
</dbReference>
<keyword evidence="2" id="KW-1003">Cell membrane</keyword>
<dbReference type="PANTHER" id="PTHR24233:SF4">
    <property type="entry name" value="G-PROTEIN COUPLED RECEPTOR 171"/>
    <property type="match status" value="1"/>
</dbReference>
<feature type="transmembrane region" description="Helical" evidence="12">
    <location>
        <begin position="72"/>
        <end position="94"/>
    </location>
</feature>
<evidence type="ECO:0000259" key="13">
    <source>
        <dbReference type="PROSITE" id="PS50262"/>
    </source>
</evidence>
<dbReference type="InterPro" id="IPR017452">
    <property type="entry name" value="GPCR_Rhodpsn_7TM"/>
</dbReference>
<feature type="compositionally biased region" description="Basic and acidic residues" evidence="11">
    <location>
        <begin position="328"/>
        <end position="343"/>
    </location>
</feature>
<evidence type="ECO:0000256" key="10">
    <source>
        <dbReference type="RuleBase" id="RU000688"/>
    </source>
</evidence>
<evidence type="ECO:0000256" key="2">
    <source>
        <dbReference type="ARBA" id="ARBA00022475"/>
    </source>
</evidence>
<keyword evidence="7 10" id="KW-0675">Receptor</keyword>
<organism evidence="14 15">
    <name type="scientific">Limosa lapponica baueri</name>
    <dbReference type="NCBI Taxonomy" id="1758121"/>
    <lineage>
        <taxon>Eukaryota</taxon>
        <taxon>Metazoa</taxon>
        <taxon>Chordata</taxon>
        <taxon>Craniata</taxon>
        <taxon>Vertebrata</taxon>
        <taxon>Euteleostomi</taxon>
        <taxon>Archelosauria</taxon>
        <taxon>Archosauria</taxon>
        <taxon>Dinosauria</taxon>
        <taxon>Saurischia</taxon>
        <taxon>Theropoda</taxon>
        <taxon>Coelurosauria</taxon>
        <taxon>Aves</taxon>
        <taxon>Neognathae</taxon>
        <taxon>Neoaves</taxon>
        <taxon>Charadriiformes</taxon>
        <taxon>Scolopacidae</taxon>
        <taxon>Limosa</taxon>
    </lineage>
</organism>
<keyword evidence="3 10" id="KW-0812">Transmembrane</keyword>
<reference evidence="15" key="2">
    <citation type="submission" date="2017-12" db="EMBL/GenBank/DDBJ databases">
        <title>Genome sequence of the Bar-tailed Godwit (Limosa lapponica baueri).</title>
        <authorList>
            <person name="Lima N.C.B."/>
            <person name="Parody-Merino A.M."/>
            <person name="Battley P.F."/>
            <person name="Fidler A.E."/>
            <person name="Prosdocimi F."/>
        </authorList>
    </citation>
    <scope>NUCLEOTIDE SEQUENCE [LARGE SCALE GENOMIC DNA]</scope>
</reference>
<keyword evidence="6 12" id="KW-0472">Membrane</keyword>
<evidence type="ECO:0000256" key="12">
    <source>
        <dbReference type="SAM" id="Phobius"/>
    </source>
</evidence>
<proteinExistence type="inferred from homology"/>
<feature type="domain" description="G-protein coupled receptors family 1 profile" evidence="13">
    <location>
        <begin position="52"/>
        <end position="306"/>
    </location>
</feature>
<dbReference type="PROSITE" id="PS00237">
    <property type="entry name" value="G_PROTEIN_RECEP_F1_1"/>
    <property type="match status" value="1"/>
</dbReference>
<dbReference type="AlphaFoldDB" id="A0A2I0TV49"/>
<sequence length="378" mass="43606">MSFLWFLVSPSNKTNLHKKFTMSSNVSHCHIGQEMEPFTYFYYLIFLMGFIGSCFALWAFTQKDQKQKCMSIYLINLLTADFLLTLALPVKIIVDLGVASWKLRIFHCQVTACFIYLNMYLSIIFLGFVSMDRCLQLMHSCKIYRIQEPGFAKMLSAVVWTMVLLITVPNMAIPTKTIEERPGAGCIDFKTKFGRDWHVFTNFICTAIFLNFSAVILISNFLVVRQLYRNKYSESYANVKKALINILLVTAAYLLCFVPYHIVRIPYTLSQSDTITSCPLKQALFKAKESTLLFAVSNLCFDPILYYHLSKSFRLKFSETFAAPKETKDFTDKEVQHRSEQHMQENGFQNTSEEHANPQDKQPLCNCEHGYCGQQHSC</sequence>
<keyword evidence="5 10" id="KW-0297">G-protein coupled receptor</keyword>
<keyword evidence="8 10" id="KW-0807">Transducer</keyword>
<evidence type="ECO:0000256" key="7">
    <source>
        <dbReference type="ARBA" id="ARBA00023170"/>
    </source>
</evidence>
<evidence type="ECO:0000256" key="9">
    <source>
        <dbReference type="ARBA" id="ARBA00070742"/>
    </source>
</evidence>
<feature type="region of interest" description="Disordered" evidence="11">
    <location>
        <begin position="328"/>
        <end position="359"/>
    </location>
</feature>
<gene>
    <name evidence="14" type="ORF">llap_12016</name>
</gene>
<feature type="transmembrane region" description="Helical" evidence="12">
    <location>
        <begin position="40"/>
        <end position="60"/>
    </location>
</feature>
<evidence type="ECO:0000313" key="15">
    <source>
        <dbReference type="Proteomes" id="UP000233556"/>
    </source>
</evidence>
<reference evidence="15" key="1">
    <citation type="submission" date="2017-11" db="EMBL/GenBank/DDBJ databases">
        <authorList>
            <person name="Lima N.C."/>
            <person name="Parody-Merino A.M."/>
            <person name="Battley P.F."/>
            <person name="Fidler A.E."/>
            <person name="Prosdocimi F."/>
        </authorList>
    </citation>
    <scope>NUCLEOTIDE SEQUENCE [LARGE SCALE GENOMIC DNA]</scope>
</reference>
<comment type="similarity">
    <text evidence="10">Belongs to the G-protein coupled receptor 1 family.</text>
</comment>
<dbReference type="InterPro" id="IPR048077">
    <property type="entry name" value="GPR171"/>
</dbReference>
<dbReference type="Pfam" id="PF00001">
    <property type="entry name" value="7tm_1"/>
    <property type="match status" value="1"/>
</dbReference>
<evidence type="ECO:0000256" key="3">
    <source>
        <dbReference type="ARBA" id="ARBA00022692"/>
    </source>
</evidence>
<dbReference type="PROSITE" id="PS50262">
    <property type="entry name" value="G_PROTEIN_RECEP_F1_2"/>
    <property type="match status" value="1"/>
</dbReference>
<accession>A0A2I0TV49</accession>
<feature type="transmembrane region" description="Helical" evidence="12">
    <location>
        <begin position="106"/>
        <end position="129"/>
    </location>
</feature>
<protein>
    <recommendedName>
        <fullName evidence="9">G-protein coupled receptor 171</fullName>
    </recommendedName>
</protein>
<evidence type="ECO:0000256" key="5">
    <source>
        <dbReference type="ARBA" id="ARBA00023040"/>
    </source>
</evidence>
<dbReference type="InterPro" id="IPR000276">
    <property type="entry name" value="GPCR_Rhodpsn"/>
</dbReference>
<dbReference type="SUPFAM" id="SSF81321">
    <property type="entry name" value="Family A G protein-coupled receptor-like"/>
    <property type="match status" value="1"/>
</dbReference>
<dbReference type="PRINTS" id="PR00237">
    <property type="entry name" value="GPCRRHODOPSN"/>
</dbReference>
<dbReference type="FunFam" id="1.20.1070.10:FF:000206">
    <property type="entry name" value="Probable G-protein coupled receptor 171"/>
    <property type="match status" value="1"/>
</dbReference>
<name>A0A2I0TV49_LIMLA</name>
<keyword evidence="4 12" id="KW-1133">Transmembrane helix</keyword>
<dbReference type="CDD" id="cd15167">
    <property type="entry name" value="7tmA_GPR171"/>
    <property type="match status" value="1"/>
</dbReference>
<dbReference type="GO" id="GO:0045028">
    <property type="term" value="F:G protein-coupled purinergic nucleotide receptor activity"/>
    <property type="evidence" value="ECO:0007669"/>
    <property type="project" value="TreeGrafter"/>
</dbReference>
<evidence type="ECO:0000256" key="11">
    <source>
        <dbReference type="SAM" id="MobiDB-lite"/>
    </source>
</evidence>
<feature type="transmembrane region" description="Helical" evidence="12">
    <location>
        <begin position="150"/>
        <end position="173"/>
    </location>
</feature>
<evidence type="ECO:0000256" key="4">
    <source>
        <dbReference type="ARBA" id="ARBA00022989"/>
    </source>
</evidence>
<dbReference type="PANTHER" id="PTHR24233">
    <property type="entry name" value="P2Y PURINOCEPTOR-RELATED G-PROTEIN COUPLED RECEPTOR"/>
    <property type="match status" value="1"/>
</dbReference>
<evidence type="ECO:0000256" key="8">
    <source>
        <dbReference type="ARBA" id="ARBA00023224"/>
    </source>
</evidence>
<evidence type="ECO:0000313" key="14">
    <source>
        <dbReference type="EMBL" id="PKU37677.1"/>
    </source>
</evidence>
<evidence type="ECO:0000256" key="6">
    <source>
        <dbReference type="ARBA" id="ARBA00023136"/>
    </source>
</evidence>
<keyword evidence="15" id="KW-1185">Reference proteome</keyword>
<dbReference type="PRINTS" id="PR01157">
    <property type="entry name" value="P2YPURNOCPTR"/>
</dbReference>